<dbReference type="WBParaSite" id="HPBE_0000012101-mRNA-1">
    <property type="protein sequence ID" value="HPBE_0000012101-mRNA-1"/>
    <property type="gene ID" value="HPBE_0000012101"/>
</dbReference>
<dbReference type="Proteomes" id="UP000050761">
    <property type="component" value="Unassembled WGS sequence"/>
</dbReference>
<reference evidence="3" key="2">
    <citation type="submission" date="2019-09" db="UniProtKB">
        <authorList>
            <consortium name="WormBaseParasite"/>
        </authorList>
    </citation>
    <scope>IDENTIFICATION</scope>
</reference>
<keyword evidence="2" id="KW-1185">Reference proteome</keyword>
<evidence type="ECO:0000313" key="3">
    <source>
        <dbReference type="WBParaSite" id="HPBE_0000012101-mRNA-1"/>
    </source>
</evidence>
<proteinExistence type="predicted"/>
<organism evidence="2 3">
    <name type="scientific">Heligmosomoides polygyrus</name>
    <name type="common">Parasitic roundworm</name>
    <dbReference type="NCBI Taxonomy" id="6339"/>
    <lineage>
        <taxon>Eukaryota</taxon>
        <taxon>Metazoa</taxon>
        <taxon>Ecdysozoa</taxon>
        <taxon>Nematoda</taxon>
        <taxon>Chromadorea</taxon>
        <taxon>Rhabditida</taxon>
        <taxon>Rhabditina</taxon>
        <taxon>Rhabditomorpha</taxon>
        <taxon>Strongyloidea</taxon>
        <taxon>Heligmosomidae</taxon>
        <taxon>Heligmosomoides</taxon>
    </lineage>
</organism>
<dbReference type="OrthoDB" id="418748at2759"/>
<dbReference type="EMBL" id="UZAH01000074">
    <property type="protein sequence ID" value="VDO18504.1"/>
    <property type="molecule type" value="Genomic_DNA"/>
</dbReference>
<accession>A0A3P7U1Z0</accession>
<reference evidence="1 2" key="1">
    <citation type="submission" date="2018-11" db="EMBL/GenBank/DDBJ databases">
        <authorList>
            <consortium name="Pathogen Informatics"/>
        </authorList>
    </citation>
    <scope>NUCLEOTIDE SEQUENCE [LARGE SCALE GENOMIC DNA]</scope>
</reference>
<name>A0A183F209_HELPZ</name>
<dbReference type="AlphaFoldDB" id="A0A183F209"/>
<evidence type="ECO:0000313" key="2">
    <source>
        <dbReference type="Proteomes" id="UP000050761"/>
    </source>
</evidence>
<sequence>MDDVKAKIQEKKSLYHDFLDNKTSDNWQKATHYGDVYRMLESPDGEQYLLRPAIVKPRILKSSLASMMRALIF</sequence>
<accession>A0A183F209</accession>
<evidence type="ECO:0000313" key="1">
    <source>
        <dbReference type="EMBL" id="VDO18504.1"/>
    </source>
</evidence>
<gene>
    <name evidence="1" type="ORF">HPBE_LOCUS122</name>
</gene>
<protein>
    <submittedName>
        <fullName evidence="3">Glutamate--cysteine ligase</fullName>
    </submittedName>
</protein>